<dbReference type="Pfam" id="PF14310">
    <property type="entry name" value="Fn3-like"/>
    <property type="match status" value="1"/>
</dbReference>
<comment type="caution">
    <text evidence="2">The sequence shown here is derived from an EMBL/GenBank/DDBJ whole genome shotgun (WGS) entry which is preliminary data.</text>
</comment>
<evidence type="ECO:0000313" key="2">
    <source>
        <dbReference type="EMBL" id="KAK8970688.1"/>
    </source>
</evidence>
<dbReference type="InterPro" id="IPR013783">
    <property type="entry name" value="Ig-like_fold"/>
</dbReference>
<dbReference type="InterPro" id="IPR026891">
    <property type="entry name" value="Fn3-like"/>
</dbReference>
<evidence type="ECO:0000259" key="1">
    <source>
        <dbReference type="SMART" id="SM01217"/>
    </source>
</evidence>
<gene>
    <name evidence="2" type="primary">BXL4</name>
    <name evidence="2" type="ORF">KSP40_PGU014886</name>
</gene>
<dbReference type="Proteomes" id="UP001412067">
    <property type="component" value="Unassembled WGS sequence"/>
</dbReference>
<dbReference type="PANTHER" id="PTHR42721:SF14">
    <property type="entry name" value="BETA-D-XYLOSIDASE 4-RELATED"/>
    <property type="match status" value="1"/>
</dbReference>
<reference evidence="2 3" key="1">
    <citation type="journal article" date="2022" name="Nat. Plants">
        <title>Genomes of leafy and leafless Platanthera orchids illuminate the evolution of mycoheterotrophy.</title>
        <authorList>
            <person name="Li M.H."/>
            <person name="Liu K.W."/>
            <person name="Li Z."/>
            <person name="Lu H.C."/>
            <person name="Ye Q.L."/>
            <person name="Zhang D."/>
            <person name="Wang J.Y."/>
            <person name="Li Y.F."/>
            <person name="Zhong Z.M."/>
            <person name="Liu X."/>
            <person name="Yu X."/>
            <person name="Liu D.K."/>
            <person name="Tu X.D."/>
            <person name="Liu B."/>
            <person name="Hao Y."/>
            <person name="Liao X.Y."/>
            <person name="Jiang Y.T."/>
            <person name="Sun W.H."/>
            <person name="Chen J."/>
            <person name="Chen Y.Q."/>
            <person name="Ai Y."/>
            <person name="Zhai J.W."/>
            <person name="Wu S.S."/>
            <person name="Zhou Z."/>
            <person name="Hsiao Y.Y."/>
            <person name="Wu W.L."/>
            <person name="Chen Y.Y."/>
            <person name="Lin Y.F."/>
            <person name="Hsu J.L."/>
            <person name="Li C.Y."/>
            <person name="Wang Z.W."/>
            <person name="Zhao X."/>
            <person name="Zhong W.Y."/>
            <person name="Ma X.K."/>
            <person name="Ma L."/>
            <person name="Huang J."/>
            <person name="Chen G.Z."/>
            <person name="Huang M.Z."/>
            <person name="Huang L."/>
            <person name="Peng D.H."/>
            <person name="Luo Y.B."/>
            <person name="Zou S.Q."/>
            <person name="Chen S.P."/>
            <person name="Lan S."/>
            <person name="Tsai W.C."/>
            <person name="Van de Peer Y."/>
            <person name="Liu Z.J."/>
        </authorList>
    </citation>
    <scope>NUCLEOTIDE SEQUENCE [LARGE SCALE GENOMIC DNA]</scope>
    <source>
        <strain evidence="2">Lor288</strain>
    </source>
</reference>
<evidence type="ECO:0000313" key="3">
    <source>
        <dbReference type="Proteomes" id="UP001412067"/>
    </source>
</evidence>
<protein>
    <submittedName>
        <fullName evidence="2">Beta-D-xylosidase 4</fullName>
    </submittedName>
</protein>
<proteinExistence type="predicted"/>
<sequence length="97" mass="10763">MVGGHTVFLFYTSPTVHGAPMKHLIGFEKVSLEPNSAENVAFSVDVCKDMSLVDEVGKRKVALGSHVLHVSDLKHYLKLEASRGWTCPEFLIRELPN</sequence>
<keyword evidence="3" id="KW-1185">Reference proteome</keyword>
<dbReference type="SMART" id="SM01217">
    <property type="entry name" value="Fn3_like"/>
    <property type="match status" value="1"/>
</dbReference>
<dbReference type="PANTHER" id="PTHR42721">
    <property type="entry name" value="SUGAR HYDROLASE-RELATED"/>
    <property type="match status" value="1"/>
</dbReference>
<dbReference type="EMBL" id="JBBWWR010000001">
    <property type="protein sequence ID" value="KAK8970688.1"/>
    <property type="molecule type" value="Genomic_DNA"/>
</dbReference>
<dbReference type="Gene3D" id="2.60.40.10">
    <property type="entry name" value="Immunoglobulins"/>
    <property type="match status" value="1"/>
</dbReference>
<dbReference type="InterPro" id="IPR044993">
    <property type="entry name" value="BXL"/>
</dbReference>
<name>A0ABR2N3T6_9ASPA</name>
<organism evidence="2 3">
    <name type="scientific">Platanthera guangdongensis</name>
    <dbReference type="NCBI Taxonomy" id="2320717"/>
    <lineage>
        <taxon>Eukaryota</taxon>
        <taxon>Viridiplantae</taxon>
        <taxon>Streptophyta</taxon>
        <taxon>Embryophyta</taxon>
        <taxon>Tracheophyta</taxon>
        <taxon>Spermatophyta</taxon>
        <taxon>Magnoliopsida</taxon>
        <taxon>Liliopsida</taxon>
        <taxon>Asparagales</taxon>
        <taxon>Orchidaceae</taxon>
        <taxon>Orchidoideae</taxon>
        <taxon>Orchideae</taxon>
        <taxon>Orchidinae</taxon>
        <taxon>Platanthera</taxon>
    </lineage>
</organism>
<accession>A0ABR2N3T6</accession>
<feature type="domain" description="Fibronectin type III-like" evidence="1">
    <location>
        <begin position="5"/>
        <end position="74"/>
    </location>
</feature>